<evidence type="ECO:0000313" key="1">
    <source>
        <dbReference type="EMBL" id="HGQ35237.1"/>
    </source>
</evidence>
<proteinExistence type="predicted"/>
<dbReference type="InterPro" id="IPR009563">
    <property type="entry name" value="SSSCA1"/>
</dbReference>
<dbReference type="EMBL" id="DTCK01000008">
    <property type="protein sequence ID" value="HGQ35237.1"/>
    <property type="molecule type" value="Genomic_DNA"/>
</dbReference>
<dbReference type="Pfam" id="PF06677">
    <property type="entry name" value="Auto_anti-p27"/>
    <property type="match status" value="1"/>
</dbReference>
<dbReference type="EMBL" id="DTBD01000078">
    <property type="protein sequence ID" value="HGQ65230.1"/>
    <property type="molecule type" value="Genomic_DNA"/>
</dbReference>
<protein>
    <submittedName>
        <fullName evidence="2">Uncharacterized protein</fullName>
    </submittedName>
</protein>
<accession>A0A7C4NQS9</accession>
<comment type="caution">
    <text evidence="2">The sequence shown here is derived from an EMBL/GenBank/DDBJ whole genome shotgun (WGS) entry which is preliminary data.</text>
</comment>
<gene>
    <name evidence="2" type="ORF">ENU08_08310</name>
    <name evidence="1" type="ORF">ENU41_00965</name>
</gene>
<evidence type="ECO:0000313" key="2">
    <source>
        <dbReference type="EMBL" id="HGQ65230.1"/>
    </source>
</evidence>
<name>A0A7C4NQS9_9CREN</name>
<organism evidence="2">
    <name type="scientific">Ignisphaera aggregans</name>
    <dbReference type="NCBI Taxonomy" id="334771"/>
    <lineage>
        <taxon>Archaea</taxon>
        <taxon>Thermoproteota</taxon>
        <taxon>Thermoprotei</taxon>
        <taxon>Desulfurococcales</taxon>
        <taxon>Desulfurococcaceae</taxon>
        <taxon>Ignisphaera</taxon>
    </lineage>
</organism>
<dbReference type="AlphaFoldDB" id="A0A7C4NQS9"/>
<sequence>MSEDIDKEAREIALKKAVELMRSGATLLSEVCPICKSPLLKLRSGEVVCPLHGKVMIVKTEEEIAEAGVLSTLVELEKRVSRVLVMHIKKIDKGEISYEDARDIVYWLDALERVERIKQMLRHQPMYIAEGKAEKKSKREEE</sequence>
<reference evidence="2" key="1">
    <citation type="journal article" date="2020" name="mSystems">
        <title>Genome- and Community-Level Interaction Insights into Carbon Utilization and Element Cycling Functions of Hydrothermarchaeota in Hydrothermal Sediment.</title>
        <authorList>
            <person name="Zhou Z."/>
            <person name="Liu Y."/>
            <person name="Xu W."/>
            <person name="Pan J."/>
            <person name="Luo Z.H."/>
            <person name="Li M."/>
        </authorList>
    </citation>
    <scope>NUCLEOTIDE SEQUENCE [LARGE SCALE GENOMIC DNA]</scope>
    <source>
        <strain evidence="2">SpSt-637</strain>
        <strain evidence="1">SpSt-667</strain>
    </source>
</reference>